<keyword evidence="5 7" id="KW-0975">Bacterial flagellum</keyword>
<keyword evidence="10" id="KW-0969">Cilium</keyword>
<keyword evidence="9" id="KW-0732">Signal</keyword>
<comment type="subcellular location">
    <subcellularLocation>
        <location evidence="7">Cell membrane</location>
    </subcellularLocation>
    <subcellularLocation>
        <location evidence="7">Bacterial flagellum basal body</location>
    </subcellularLocation>
</comment>
<evidence type="ECO:0000256" key="6">
    <source>
        <dbReference type="ARBA" id="ARBA00037937"/>
    </source>
</evidence>
<organism evidence="10 11">
    <name type="scientific">Paraglaciecola mesophila</name>
    <dbReference type="NCBI Taxonomy" id="197222"/>
    <lineage>
        <taxon>Bacteria</taxon>
        <taxon>Pseudomonadati</taxon>
        <taxon>Pseudomonadota</taxon>
        <taxon>Gammaproteobacteria</taxon>
        <taxon>Alteromonadales</taxon>
        <taxon>Alteromonadaceae</taxon>
        <taxon>Paraglaciecola</taxon>
    </lineage>
</organism>
<evidence type="ECO:0000256" key="9">
    <source>
        <dbReference type="SAM" id="SignalP"/>
    </source>
</evidence>
<evidence type="ECO:0000256" key="5">
    <source>
        <dbReference type="ARBA" id="ARBA00023143"/>
    </source>
</evidence>
<dbReference type="PANTHER" id="PTHR38766:SF1">
    <property type="entry name" value="FLAGELLAR PROTEIN FLIO"/>
    <property type="match status" value="1"/>
</dbReference>
<keyword evidence="4 7" id="KW-0472">Membrane</keyword>
<dbReference type="OrthoDB" id="9342590at2"/>
<dbReference type="KEGG" id="pmes:FX988_03872"/>
<feature type="region of interest" description="Disordered" evidence="8">
    <location>
        <begin position="147"/>
        <end position="166"/>
    </location>
</feature>
<comment type="similarity">
    <text evidence="6 7">Belongs to the FliO/MopB family.</text>
</comment>
<dbReference type="InterPro" id="IPR022781">
    <property type="entry name" value="Flagellar_biosynth_FliO"/>
</dbReference>
<dbReference type="PANTHER" id="PTHR38766">
    <property type="entry name" value="FLAGELLAR PROTEIN FLIO"/>
    <property type="match status" value="1"/>
</dbReference>
<evidence type="ECO:0000256" key="8">
    <source>
        <dbReference type="SAM" id="MobiDB-lite"/>
    </source>
</evidence>
<evidence type="ECO:0000256" key="7">
    <source>
        <dbReference type="RuleBase" id="RU362064"/>
    </source>
</evidence>
<dbReference type="GO" id="GO:0044781">
    <property type="term" value="P:bacterial-type flagellum organization"/>
    <property type="evidence" value="ECO:0007669"/>
    <property type="project" value="UniProtKB-UniRule"/>
</dbReference>
<dbReference type="InterPro" id="IPR052205">
    <property type="entry name" value="FliO/MopB"/>
</dbReference>
<dbReference type="Pfam" id="PF04347">
    <property type="entry name" value="FliO"/>
    <property type="match status" value="1"/>
</dbReference>
<name>A0A857JQ50_9ALTE</name>
<evidence type="ECO:0000256" key="1">
    <source>
        <dbReference type="ARBA" id="ARBA00022475"/>
    </source>
</evidence>
<evidence type="ECO:0000313" key="11">
    <source>
        <dbReference type="Proteomes" id="UP000464524"/>
    </source>
</evidence>
<protein>
    <recommendedName>
        <fullName evidence="7">Flagellar protein</fullName>
    </recommendedName>
</protein>
<keyword evidence="3 7" id="KW-1133">Transmembrane helix</keyword>
<evidence type="ECO:0000256" key="3">
    <source>
        <dbReference type="ARBA" id="ARBA00022989"/>
    </source>
</evidence>
<keyword evidence="1 7" id="KW-1003">Cell membrane</keyword>
<feature type="chain" id="PRO_5033064486" description="Flagellar protein" evidence="9">
    <location>
        <begin position="39"/>
        <end position="166"/>
    </location>
</feature>
<dbReference type="AlphaFoldDB" id="A0A857JQ50"/>
<keyword evidence="11" id="KW-1185">Reference proteome</keyword>
<feature type="transmembrane region" description="Helical" evidence="7">
    <location>
        <begin position="48"/>
        <end position="69"/>
    </location>
</feature>
<accession>A0A857JQ50</accession>
<evidence type="ECO:0000256" key="2">
    <source>
        <dbReference type="ARBA" id="ARBA00022692"/>
    </source>
</evidence>
<keyword evidence="10" id="KW-0966">Cell projection</keyword>
<evidence type="ECO:0000313" key="10">
    <source>
        <dbReference type="EMBL" id="QHJ13606.1"/>
    </source>
</evidence>
<feature type="compositionally biased region" description="Basic and acidic residues" evidence="8">
    <location>
        <begin position="157"/>
        <end position="166"/>
    </location>
</feature>
<keyword evidence="10" id="KW-0282">Flagellum</keyword>
<dbReference type="GO" id="GO:0005886">
    <property type="term" value="C:plasma membrane"/>
    <property type="evidence" value="ECO:0007669"/>
    <property type="project" value="UniProtKB-SubCell"/>
</dbReference>
<sequence length="166" mass="17971">MLLVNWKESKSSANKTPFKTRVWLLLSPLFLASNSALAEAKTLSDTTSIVSIFLSLLLVIAVVFMLAFIMRRFNVTGGSTGQLKVVASLAAGTKERVLVIEVGDEQHLIGVTAQNINHLAKLDTPIAKDKTPSGENFKDKLNLFMAGKLQSNANPGSKDKAGERDE</sequence>
<dbReference type="EMBL" id="CP047656">
    <property type="protein sequence ID" value="QHJ13606.1"/>
    <property type="molecule type" value="Genomic_DNA"/>
</dbReference>
<proteinExistence type="inferred from homology"/>
<evidence type="ECO:0000256" key="4">
    <source>
        <dbReference type="ARBA" id="ARBA00023136"/>
    </source>
</evidence>
<feature type="signal peptide" evidence="9">
    <location>
        <begin position="1"/>
        <end position="38"/>
    </location>
</feature>
<gene>
    <name evidence="10" type="ORF">FX988_03872</name>
</gene>
<dbReference type="NCBIfam" id="TIGR03500">
    <property type="entry name" value="FliO_TIGR"/>
    <property type="match status" value="1"/>
</dbReference>
<dbReference type="GO" id="GO:0009425">
    <property type="term" value="C:bacterial-type flagellum basal body"/>
    <property type="evidence" value="ECO:0007669"/>
    <property type="project" value="UniProtKB-SubCell"/>
</dbReference>
<dbReference type="Proteomes" id="UP000464524">
    <property type="component" value="Chromosome"/>
</dbReference>
<reference evidence="10 11" key="1">
    <citation type="submission" date="2019-12" db="EMBL/GenBank/DDBJ databases">
        <title>Genome sequencing and assembly of endphytes of Porphyra tenera.</title>
        <authorList>
            <person name="Park J.M."/>
            <person name="Shin R."/>
            <person name="Jo S.H."/>
        </authorList>
    </citation>
    <scope>NUCLEOTIDE SEQUENCE [LARGE SCALE GENOMIC DNA]</scope>
    <source>
        <strain evidence="10 11">GPM4</strain>
    </source>
</reference>
<keyword evidence="2 7" id="KW-0812">Transmembrane</keyword>